<keyword evidence="22" id="KW-1185">Reference proteome</keyword>
<dbReference type="InterPro" id="IPR004501">
    <property type="entry name" value="PTS_EIIC_3"/>
</dbReference>
<name>A0A1H9U7B8_9BACI</name>
<feature type="transmembrane region" description="Helical" evidence="18">
    <location>
        <begin position="134"/>
        <end position="156"/>
    </location>
</feature>
<keyword evidence="13 18" id="KW-0472">Membrane</keyword>
<dbReference type="InterPro" id="IPR013012">
    <property type="entry name" value="PTS_EIIB_3"/>
</dbReference>
<dbReference type="OrthoDB" id="1641940at2"/>
<feature type="compositionally biased region" description="Low complexity" evidence="17">
    <location>
        <begin position="444"/>
        <end position="454"/>
    </location>
</feature>
<dbReference type="GO" id="GO:1901264">
    <property type="term" value="P:carbohydrate derivative transport"/>
    <property type="evidence" value="ECO:0007669"/>
    <property type="project" value="TreeGrafter"/>
</dbReference>
<evidence type="ECO:0000259" key="20">
    <source>
        <dbReference type="PROSITE" id="PS51105"/>
    </source>
</evidence>
<evidence type="ECO:0000313" key="22">
    <source>
        <dbReference type="Proteomes" id="UP000199318"/>
    </source>
</evidence>
<keyword evidence="5" id="KW-1003">Cell membrane</keyword>
<feature type="transmembrane region" description="Helical" evidence="18">
    <location>
        <begin position="378"/>
        <end position="406"/>
    </location>
</feature>
<dbReference type="GO" id="GO:0016301">
    <property type="term" value="F:kinase activity"/>
    <property type="evidence" value="ECO:0007669"/>
    <property type="project" value="UniProtKB-KW"/>
</dbReference>
<dbReference type="Proteomes" id="UP000199318">
    <property type="component" value="Unassembled WGS sequence"/>
</dbReference>
<dbReference type="Pfam" id="PF02302">
    <property type="entry name" value="PTS_IIB"/>
    <property type="match status" value="1"/>
</dbReference>
<evidence type="ECO:0000256" key="10">
    <source>
        <dbReference type="ARBA" id="ARBA00022692"/>
    </source>
</evidence>
<feature type="region of interest" description="Disordered" evidence="17">
    <location>
        <begin position="432"/>
        <end position="454"/>
    </location>
</feature>
<dbReference type="EC" id="2.7.1.207" evidence="2"/>
<evidence type="ECO:0000256" key="12">
    <source>
        <dbReference type="ARBA" id="ARBA00022989"/>
    </source>
</evidence>
<feature type="transmembrane region" description="Helical" evidence="18">
    <location>
        <begin position="177"/>
        <end position="197"/>
    </location>
</feature>
<feature type="transmembrane region" description="Helical" evidence="18">
    <location>
        <begin position="246"/>
        <end position="266"/>
    </location>
</feature>
<dbReference type="NCBIfam" id="TIGR00410">
    <property type="entry name" value="lacE"/>
    <property type="match status" value="1"/>
</dbReference>
<evidence type="ECO:0000256" key="9">
    <source>
        <dbReference type="ARBA" id="ARBA00022683"/>
    </source>
</evidence>
<evidence type="ECO:0000259" key="19">
    <source>
        <dbReference type="PROSITE" id="PS51100"/>
    </source>
</evidence>
<dbReference type="EMBL" id="FOGV01000013">
    <property type="protein sequence ID" value="SES05355.1"/>
    <property type="molecule type" value="Genomic_DNA"/>
</dbReference>
<dbReference type="InterPro" id="IPR003501">
    <property type="entry name" value="PTS_EIIB_2/3"/>
</dbReference>
<dbReference type="InterPro" id="IPR051088">
    <property type="entry name" value="PTS_Sugar-EIIC/EIIB"/>
</dbReference>
<feature type="transmembrane region" description="Helical" evidence="18">
    <location>
        <begin position="217"/>
        <end position="239"/>
    </location>
</feature>
<evidence type="ECO:0000256" key="15">
    <source>
        <dbReference type="ARBA" id="ARBA00048444"/>
    </source>
</evidence>
<sequence>MLTKMVEKIEKLRPFFEKFTNNPYLRAIRDGFITLIPVILFSSLFLLVAFVPNVFEIYWSEEVEGVLMKAYDYSMGILAVLMSATIARSLTDNFNGKLPAKTQINPISVMMVSIIGFMMISVDPIDGGFAMDYMGTQGLLSAFVVGFITPNIYKFFVKRDLTIKLPKEVPNNISQTFKDLIPLATGIIFFWLFDLAFRSVFGSGFSEWIQALFQPLFSAADGYLGLALIFGAMAFFWFVGIHGPSIVEPAVAAIYIANVEANFMMAQQGEHASNVLSQGSQYFVATLGGTGATFMITYMFAFLAKSKQLKAVGRASSVPVFFGVNEPVLFGAPLVLNPVFFIPFILSPILNVWLFRFFVESGMDGFIYNLPWTTPGPIGLIMGTGFAAGAFVLVPLLLTMNFLVYYPFMKVYDNQLLDQEEQNRKEMAAKGLDENGAPLNGETQADQPSAEPAAAATVDGQKNILVLCANGATSSMLSNAIQEGAEKQGAEVEATALAYGQHKEQMAQYDLIILAPQMGSMLDELSEEAETKGTKAISTEGGQYVQLARDPEGALQFAIDNLPKAN</sequence>
<comment type="catalytic activity">
    <reaction evidence="15">
        <text>lactose(out) + N(pros)-phospho-L-histidyl-[protein] = lactose 6-phosphate(in) + L-histidyl-[protein]</text>
        <dbReference type="Rhea" id="RHEA:42400"/>
        <dbReference type="Rhea" id="RHEA-COMP:9745"/>
        <dbReference type="Rhea" id="RHEA-COMP:9746"/>
        <dbReference type="ChEBI" id="CHEBI:17716"/>
        <dbReference type="ChEBI" id="CHEBI:29979"/>
        <dbReference type="ChEBI" id="CHEBI:64837"/>
        <dbReference type="ChEBI" id="CHEBI:79080"/>
        <dbReference type="EC" id="2.7.1.207"/>
    </reaction>
</comment>
<evidence type="ECO:0000256" key="4">
    <source>
        <dbReference type="ARBA" id="ARBA00022448"/>
    </source>
</evidence>
<dbReference type="PANTHER" id="PTHR33989">
    <property type="match status" value="1"/>
</dbReference>
<dbReference type="STRING" id="1464123.SAMN05444126_11312"/>
<dbReference type="AlphaFoldDB" id="A0A1H9U7B8"/>
<evidence type="ECO:0000256" key="18">
    <source>
        <dbReference type="SAM" id="Phobius"/>
    </source>
</evidence>
<evidence type="ECO:0000256" key="1">
    <source>
        <dbReference type="ARBA" id="ARBA00004651"/>
    </source>
</evidence>
<dbReference type="PANTHER" id="PTHR33989:SF8">
    <property type="entry name" value="PERMEASE IIC COMPONENT"/>
    <property type="match status" value="1"/>
</dbReference>
<feature type="transmembrane region" description="Helical" evidence="18">
    <location>
        <begin position="339"/>
        <end position="358"/>
    </location>
</feature>
<evidence type="ECO:0000256" key="2">
    <source>
        <dbReference type="ARBA" id="ARBA00012802"/>
    </source>
</evidence>
<keyword evidence="7" id="KW-0762">Sugar transport</keyword>
<evidence type="ECO:0000256" key="13">
    <source>
        <dbReference type="ARBA" id="ARBA00023136"/>
    </source>
</evidence>
<evidence type="ECO:0000256" key="16">
    <source>
        <dbReference type="PROSITE-ProRule" id="PRU00423"/>
    </source>
</evidence>
<keyword evidence="11" id="KW-0418">Kinase</keyword>
<keyword evidence="9" id="KW-0598">Phosphotransferase system</keyword>
<organism evidence="21 22">
    <name type="scientific">Salisediminibacterium halotolerans</name>
    <dbReference type="NCBI Taxonomy" id="517425"/>
    <lineage>
        <taxon>Bacteria</taxon>
        <taxon>Bacillati</taxon>
        <taxon>Bacillota</taxon>
        <taxon>Bacilli</taxon>
        <taxon>Bacillales</taxon>
        <taxon>Bacillaceae</taxon>
        <taxon>Salisediminibacterium</taxon>
    </lineage>
</organism>
<proteinExistence type="predicted"/>
<comment type="caution">
    <text evidence="21">The sequence shown here is derived from an EMBL/GenBank/DDBJ whole genome shotgun (WGS) entry which is preliminary data.</text>
</comment>
<dbReference type="InterPro" id="IPR003352">
    <property type="entry name" value="PTS_EIIC"/>
</dbReference>
<dbReference type="RefSeq" id="WP_093072974.1">
    <property type="nucleotide sequence ID" value="NZ_FOGV01000013.1"/>
</dbReference>
<keyword evidence="6" id="KW-0597">Phosphoprotein</keyword>
<accession>A0A1H9U7B8</accession>
<dbReference type="Pfam" id="PF02378">
    <property type="entry name" value="PTS_EIIC"/>
    <property type="match status" value="1"/>
</dbReference>
<feature type="modified residue" description="Phosphocysteine; by EIIA" evidence="16">
    <location>
        <position position="468"/>
    </location>
</feature>
<keyword evidence="10 18" id="KW-0812">Transmembrane</keyword>
<dbReference type="PROSITE" id="PS51105">
    <property type="entry name" value="PTS_EIIC_TYPE_3"/>
    <property type="match status" value="1"/>
</dbReference>
<dbReference type="GO" id="GO:0005886">
    <property type="term" value="C:plasma membrane"/>
    <property type="evidence" value="ECO:0007669"/>
    <property type="project" value="UniProtKB-SubCell"/>
</dbReference>
<evidence type="ECO:0000313" key="21">
    <source>
        <dbReference type="EMBL" id="SES05355.1"/>
    </source>
</evidence>
<dbReference type="GO" id="GO:0009401">
    <property type="term" value="P:phosphoenolpyruvate-dependent sugar phosphotransferase system"/>
    <property type="evidence" value="ECO:0007669"/>
    <property type="project" value="UniProtKB-KW"/>
</dbReference>
<feature type="domain" description="PTS EIIC type-3" evidence="20">
    <location>
        <begin position="8"/>
        <end position="408"/>
    </location>
</feature>
<keyword evidence="12 18" id="KW-1133">Transmembrane helix</keyword>
<gene>
    <name evidence="21" type="ORF">SAMN05444126_11312</name>
</gene>
<protein>
    <recommendedName>
        <fullName evidence="3">PTS system lactose-specific EIICB component</fullName>
        <ecNumber evidence="2">2.7.1.207</ecNumber>
    </recommendedName>
    <alternativeName>
        <fullName evidence="14">EIICB-Lac</fullName>
    </alternativeName>
</protein>
<evidence type="ECO:0000256" key="6">
    <source>
        <dbReference type="ARBA" id="ARBA00022553"/>
    </source>
</evidence>
<dbReference type="SUPFAM" id="SSF52794">
    <property type="entry name" value="PTS system IIB component-like"/>
    <property type="match status" value="1"/>
</dbReference>
<feature type="transmembrane region" description="Helical" evidence="18">
    <location>
        <begin position="103"/>
        <end position="122"/>
    </location>
</feature>
<keyword evidence="8" id="KW-0808">Transferase</keyword>
<keyword evidence="4" id="KW-0813">Transport</keyword>
<evidence type="ECO:0000256" key="5">
    <source>
        <dbReference type="ARBA" id="ARBA00022475"/>
    </source>
</evidence>
<feature type="transmembrane region" description="Helical" evidence="18">
    <location>
        <begin position="32"/>
        <end position="51"/>
    </location>
</feature>
<evidence type="ECO:0000256" key="11">
    <source>
        <dbReference type="ARBA" id="ARBA00022777"/>
    </source>
</evidence>
<dbReference type="Gene3D" id="3.40.50.2300">
    <property type="match status" value="1"/>
</dbReference>
<feature type="transmembrane region" description="Helical" evidence="18">
    <location>
        <begin position="282"/>
        <end position="304"/>
    </location>
</feature>
<dbReference type="GO" id="GO:0008982">
    <property type="term" value="F:protein-N(PI)-phosphohistidine-sugar phosphotransferase activity"/>
    <property type="evidence" value="ECO:0007669"/>
    <property type="project" value="InterPro"/>
</dbReference>
<dbReference type="PROSITE" id="PS51100">
    <property type="entry name" value="PTS_EIIB_TYPE_3"/>
    <property type="match status" value="1"/>
</dbReference>
<comment type="subcellular location">
    <subcellularLocation>
        <location evidence="1">Cell membrane</location>
        <topology evidence="1">Multi-pass membrane protein</topology>
    </subcellularLocation>
</comment>
<evidence type="ECO:0000256" key="7">
    <source>
        <dbReference type="ARBA" id="ARBA00022597"/>
    </source>
</evidence>
<reference evidence="22" key="1">
    <citation type="submission" date="2016-10" db="EMBL/GenBank/DDBJ databases">
        <authorList>
            <person name="de Groot N.N."/>
        </authorList>
    </citation>
    <scope>NUCLEOTIDE SEQUENCE [LARGE SCALE GENOMIC DNA]</scope>
    <source>
        <strain evidence="22">10nlg</strain>
    </source>
</reference>
<evidence type="ECO:0000256" key="14">
    <source>
        <dbReference type="ARBA" id="ARBA00029639"/>
    </source>
</evidence>
<dbReference type="InterPro" id="IPR036095">
    <property type="entry name" value="PTS_EIIB-like_sf"/>
</dbReference>
<feature type="transmembrane region" description="Helical" evidence="18">
    <location>
        <begin position="71"/>
        <end position="91"/>
    </location>
</feature>
<evidence type="ECO:0000256" key="17">
    <source>
        <dbReference type="SAM" id="MobiDB-lite"/>
    </source>
</evidence>
<evidence type="ECO:0000256" key="8">
    <source>
        <dbReference type="ARBA" id="ARBA00022679"/>
    </source>
</evidence>
<evidence type="ECO:0000256" key="3">
    <source>
        <dbReference type="ARBA" id="ARBA00020834"/>
    </source>
</evidence>
<feature type="domain" description="PTS EIIB type-3" evidence="19">
    <location>
        <begin position="461"/>
        <end position="564"/>
    </location>
</feature>